<keyword evidence="5 6" id="KW-0472">Membrane</keyword>
<evidence type="ECO:0000313" key="7">
    <source>
        <dbReference type="EMBL" id="MFD1480128.1"/>
    </source>
</evidence>
<feature type="transmembrane region" description="Helical" evidence="6">
    <location>
        <begin position="183"/>
        <end position="204"/>
    </location>
</feature>
<keyword evidence="8" id="KW-1185">Reference proteome</keyword>
<evidence type="ECO:0000256" key="4">
    <source>
        <dbReference type="ARBA" id="ARBA00022989"/>
    </source>
</evidence>
<evidence type="ECO:0000256" key="2">
    <source>
        <dbReference type="ARBA" id="ARBA00022475"/>
    </source>
</evidence>
<organism evidence="7 8">
    <name type="scientific">Paracoccus nototheniae</name>
    <dbReference type="NCBI Taxonomy" id="2489002"/>
    <lineage>
        <taxon>Bacteria</taxon>
        <taxon>Pseudomonadati</taxon>
        <taxon>Pseudomonadota</taxon>
        <taxon>Alphaproteobacteria</taxon>
        <taxon>Rhodobacterales</taxon>
        <taxon>Paracoccaceae</taxon>
        <taxon>Paracoccus</taxon>
    </lineage>
</organism>
<evidence type="ECO:0000256" key="1">
    <source>
        <dbReference type="ARBA" id="ARBA00004651"/>
    </source>
</evidence>
<protein>
    <submittedName>
        <fullName evidence="7">LysE/ArgO family amino acid transporter</fullName>
    </submittedName>
</protein>
<name>A0ABW4DU21_9RHOB</name>
<dbReference type="RefSeq" id="WP_131574691.1">
    <property type="nucleotide sequence ID" value="NZ_CBCSAJ010000029.1"/>
</dbReference>
<proteinExistence type="predicted"/>
<dbReference type="PANTHER" id="PTHR30086:SF20">
    <property type="entry name" value="ARGININE EXPORTER PROTEIN ARGO-RELATED"/>
    <property type="match status" value="1"/>
</dbReference>
<dbReference type="InterPro" id="IPR001123">
    <property type="entry name" value="LeuE-type"/>
</dbReference>
<feature type="transmembrane region" description="Helical" evidence="6">
    <location>
        <begin position="114"/>
        <end position="138"/>
    </location>
</feature>
<dbReference type="Pfam" id="PF01810">
    <property type="entry name" value="LysE"/>
    <property type="match status" value="1"/>
</dbReference>
<accession>A0ABW4DU21</accession>
<dbReference type="EMBL" id="JBHTOQ010000003">
    <property type="protein sequence ID" value="MFD1480128.1"/>
    <property type="molecule type" value="Genomic_DNA"/>
</dbReference>
<feature type="transmembrane region" description="Helical" evidence="6">
    <location>
        <begin position="6"/>
        <end position="28"/>
    </location>
</feature>
<evidence type="ECO:0000256" key="6">
    <source>
        <dbReference type="SAM" id="Phobius"/>
    </source>
</evidence>
<feature type="transmembrane region" description="Helical" evidence="6">
    <location>
        <begin position="150"/>
        <end position="171"/>
    </location>
</feature>
<keyword evidence="3 6" id="KW-0812">Transmembrane</keyword>
<comment type="subcellular location">
    <subcellularLocation>
        <location evidence="1">Cell membrane</location>
        <topology evidence="1">Multi-pass membrane protein</topology>
    </subcellularLocation>
</comment>
<comment type="caution">
    <text evidence="7">The sequence shown here is derived from an EMBL/GenBank/DDBJ whole genome shotgun (WGS) entry which is preliminary data.</text>
</comment>
<evidence type="ECO:0000256" key="5">
    <source>
        <dbReference type="ARBA" id="ARBA00023136"/>
    </source>
</evidence>
<feature type="transmembrane region" description="Helical" evidence="6">
    <location>
        <begin position="40"/>
        <end position="63"/>
    </location>
</feature>
<evidence type="ECO:0000256" key="3">
    <source>
        <dbReference type="ARBA" id="ARBA00022692"/>
    </source>
</evidence>
<evidence type="ECO:0000313" key="8">
    <source>
        <dbReference type="Proteomes" id="UP001597302"/>
    </source>
</evidence>
<dbReference type="PANTHER" id="PTHR30086">
    <property type="entry name" value="ARGININE EXPORTER PROTEIN ARGO"/>
    <property type="match status" value="1"/>
</dbReference>
<reference evidence="8" key="1">
    <citation type="journal article" date="2019" name="Int. J. Syst. Evol. Microbiol.">
        <title>The Global Catalogue of Microorganisms (GCM) 10K type strain sequencing project: providing services to taxonomists for standard genome sequencing and annotation.</title>
        <authorList>
            <consortium name="The Broad Institute Genomics Platform"/>
            <consortium name="The Broad Institute Genome Sequencing Center for Infectious Disease"/>
            <person name="Wu L."/>
            <person name="Ma J."/>
        </authorList>
    </citation>
    <scope>NUCLEOTIDE SEQUENCE [LARGE SCALE GENOMIC DNA]</scope>
    <source>
        <strain evidence="8">CCM 8875</strain>
    </source>
</reference>
<feature type="transmembrane region" description="Helical" evidence="6">
    <location>
        <begin position="75"/>
        <end position="93"/>
    </location>
</feature>
<gene>
    <name evidence="7" type="ORF">ACFQ5P_02340</name>
</gene>
<keyword evidence="4 6" id="KW-1133">Transmembrane helix</keyword>
<dbReference type="Proteomes" id="UP001597302">
    <property type="component" value="Unassembled WGS sequence"/>
</dbReference>
<keyword evidence="2" id="KW-1003">Cell membrane</keyword>
<sequence>MAADIFLTGFLTGLGLIVAIGAQNAFVLRQGLRGQHVLEVCLTCALSDAVLIGSGVAGAGALMTRLPWLDPVMRLAGAAFLITYGARSLRAALQSDEALAVDAARPAQGLGRTLLACLAITWLNPHVYLDTVVLLGAISTQFPGAQMDFAAGAMTGSVLFFFGLGYGAAWLRPVFARPTAWRRLEAVIALVMWAIAARLLWPWIGALWT</sequence>